<organism evidence="8 9">
    <name type="scientific">Lentzea albida</name>
    <dbReference type="NCBI Taxonomy" id="65499"/>
    <lineage>
        <taxon>Bacteria</taxon>
        <taxon>Bacillati</taxon>
        <taxon>Actinomycetota</taxon>
        <taxon>Actinomycetes</taxon>
        <taxon>Pseudonocardiales</taxon>
        <taxon>Pseudonocardiaceae</taxon>
        <taxon>Lentzea</taxon>
    </lineage>
</organism>
<keyword evidence="2" id="KW-1003">Cell membrane</keyword>
<evidence type="ECO:0000256" key="1">
    <source>
        <dbReference type="ARBA" id="ARBA00004651"/>
    </source>
</evidence>
<dbReference type="EMBL" id="FOFV01000019">
    <property type="protein sequence ID" value="SES23608.1"/>
    <property type="molecule type" value="Genomic_DNA"/>
</dbReference>
<dbReference type="GO" id="GO:0005886">
    <property type="term" value="C:plasma membrane"/>
    <property type="evidence" value="ECO:0007669"/>
    <property type="project" value="UniProtKB-SubCell"/>
</dbReference>
<dbReference type="AlphaFoldDB" id="A0A1H9VPX7"/>
<keyword evidence="4 6" id="KW-1133">Transmembrane helix</keyword>
<dbReference type="Proteomes" id="UP000199503">
    <property type="component" value="Unassembled WGS sequence"/>
</dbReference>
<accession>A0A1H9VPX7</accession>
<evidence type="ECO:0000259" key="7">
    <source>
        <dbReference type="Pfam" id="PF13396"/>
    </source>
</evidence>
<evidence type="ECO:0000313" key="8">
    <source>
        <dbReference type="EMBL" id="SES23608.1"/>
    </source>
</evidence>
<dbReference type="InterPro" id="IPR027379">
    <property type="entry name" value="CLS_N"/>
</dbReference>
<evidence type="ECO:0000256" key="3">
    <source>
        <dbReference type="ARBA" id="ARBA00022692"/>
    </source>
</evidence>
<proteinExistence type="predicted"/>
<feature type="domain" description="Cardiolipin synthase N-terminal" evidence="7">
    <location>
        <begin position="35"/>
        <end position="79"/>
    </location>
</feature>
<evidence type="ECO:0000256" key="6">
    <source>
        <dbReference type="SAM" id="Phobius"/>
    </source>
</evidence>
<keyword evidence="9" id="KW-1185">Reference proteome</keyword>
<protein>
    <submittedName>
        <fullName evidence="8">Phospholipase_D-nuclease N-terminal</fullName>
    </submittedName>
</protein>
<name>A0A1H9VPX7_9PSEU</name>
<feature type="transmembrane region" description="Helical" evidence="6">
    <location>
        <begin position="57"/>
        <end position="77"/>
    </location>
</feature>
<feature type="transmembrane region" description="Helical" evidence="6">
    <location>
        <begin position="21"/>
        <end position="45"/>
    </location>
</feature>
<dbReference type="Pfam" id="PF13396">
    <property type="entry name" value="PLDc_N"/>
    <property type="match status" value="1"/>
</dbReference>
<sequence length="137" mass="15464">MCTELFLCHDVRRPHDLGVEMLYFGGLFGVLMLGLTIFAVVDVITTDDGSVRNLPKVLWLLLVLLFPLVGSIAWLVAGRPVGTGRARFAAQERGAPAYPEYDRPGRFAATNADDDQEFLRRCRERAEEQRRKGRENQ</sequence>
<gene>
    <name evidence="8" type="ORF">SAMN04488000_11922</name>
</gene>
<dbReference type="STRING" id="65499.SAMN04488000_11922"/>
<evidence type="ECO:0000313" key="9">
    <source>
        <dbReference type="Proteomes" id="UP000199503"/>
    </source>
</evidence>
<reference evidence="9" key="1">
    <citation type="submission" date="2016-10" db="EMBL/GenBank/DDBJ databases">
        <authorList>
            <person name="Varghese N."/>
            <person name="Submissions S."/>
        </authorList>
    </citation>
    <scope>NUCLEOTIDE SEQUENCE [LARGE SCALE GENOMIC DNA]</scope>
    <source>
        <strain evidence="9">DSM 44437</strain>
    </source>
</reference>
<comment type="subcellular location">
    <subcellularLocation>
        <location evidence="1">Cell membrane</location>
        <topology evidence="1">Multi-pass membrane protein</topology>
    </subcellularLocation>
</comment>
<evidence type="ECO:0000256" key="2">
    <source>
        <dbReference type="ARBA" id="ARBA00022475"/>
    </source>
</evidence>
<keyword evidence="5 6" id="KW-0472">Membrane</keyword>
<evidence type="ECO:0000256" key="5">
    <source>
        <dbReference type="ARBA" id="ARBA00023136"/>
    </source>
</evidence>
<keyword evidence="3 6" id="KW-0812">Transmembrane</keyword>
<evidence type="ECO:0000256" key="4">
    <source>
        <dbReference type="ARBA" id="ARBA00022989"/>
    </source>
</evidence>